<name>A0ABY8W3L4_9MYCO</name>
<organism evidence="2 3">
    <name type="scientific">Candidatus Mycobacterium wuenschmannii</name>
    <dbReference type="NCBI Taxonomy" id="3027808"/>
    <lineage>
        <taxon>Bacteria</taxon>
        <taxon>Bacillati</taxon>
        <taxon>Actinomycetota</taxon>
        <taxon>Actinomycetes</taxon>
        <taxon>Mycobacteriales</taxon>
        <taxon>Mycobacteriaceae</taxon>
        <taxon>Mycobacterium</taxon>
    </lineage>
</organism>
<dbReference type="InterPro" id="IPR038461">
    <property type="entry name" value="Schlafen_AlbA_2_dom_sf"/>
</dbReference>
<protein>
    <submittedName>
        <fullName evidence="2">ATP-binding protein</fullName>
    </submittedName>
</protein>
<accession>A0ABY8W3L4</accession>
<evidence type="ECO:0000313" key="3">
    <source>
        <dbReference type="Proteomes" id="UP001236585"/>
    </source>
</evidence>
<keyword evidence="2" id="KW-0067">ATP-binding</keyword>
<dbReference type="Pfam" id="PF04326">
    <property type="entry name" value="SLFN_AlbA_2"/>
    <property type="match status" value="1"/>
</dbReference>
<dbReference type="RefSeq" id="WP_285190412.1">
    <property type="nucleotide sequence ID" value="NZ_CP126981.1"/>
</dbReference>
<proteinExistence type="predicted"/>
<dbReference type="EMBL" id="CP126981">
    <property type="protein sequence ID" value="WIM89676.1"/>
    <property type="molecule type" value="Genomic_DNA"/>
</dbReference>
<keyword evidence="3" id="KW-1185">Reference proteome</keyword>
<evidence type="ECO:0000313" key="2">
    <source>
        <dbReference type="EMBL" id="WIM89676.1"/>
    </source>
</evidence>
<feature type="domain" description="Schlafen AlbA-2" evidence="1">
    <location>
        <begin position="29"/>
        <end position="146"/>
    </location>
</feature>
<dbReference type="GO" id="GO:0005524">
    <property type="term" value="F:ATP binding"/>
    <property type="evidence" value="ECO:0007669"/>
    <property type="project" value="UniProtKB-KW"/>
</dbReference>
<sequence length="395" mass="41937">MNPSDQPPPWPPTTEPALSAAATNGVLTETHTLDIKQELPQGPSGTRGIAKDIAAFSLDGGTIVIGVDETTSPPSLTPVPLDGLAERIEQIAATAVDEPALITTTVIESQRNPALGYVLVSVPASPRAPLMADGKYYGRGDKTNRVLPHAEVLRLHERQLVGRKSAIEKAHEHLAAIREECPNESPEMMLVLAEPLGAPEDLLLPLSDDGVWQSSVFQLAQQAASADLHQYSPTLAGASGFDRRPGGVALTTGMHAGRFAGIGSAAELVLFESGAIYVASNRTILAGRRDERNIFETMIIGHTKLLARLCALVADRYRFTGSWRFGLVVTGIRGADSAARSHQIMADYGTPYGSDVYEASTAASLVELARSPNDAVGALVGKLLRSLGSQQWVQV</sequence>
<dbReference type="InterPro" id="IPR007421">
    <property type="entry name" value="Schlafen_AlbA_2_dom"/>
</dbReference>
<gene>
    <name evidence="2" type="ORF">PT015_09730</name>
</gene>
<dbReference type="Gene3D" id="3.30.950.30">
    <property type="entry name" value="Schlafen, AAA domain"/>
    <property type="match status" value="1"/>
</dbReference>
<keyword evidence="2" id="KW-0547">Nucleotide-binding</keyword>
<reference evidence="2 3" key="1">
    <citation type="journal article" date="2023" name="Microbiol. Resour. Announc.">
        <title>Complete Genome Sequence of Mycobacterium wuenschmanii, a novel Nontuberculous Mycobacterium Isolated from a captive population of Amazon Milk Frogs.</title>
        <authorList>
            <person name="Hicks J."/>
            <person name="Zeineldin M."/>
            <person name="Ward H."/>
            <person name="Wuenschmann A."/>
            <person name="Camp P."/>
            <person name="Farrell D."/>
            <person name="Lehman K."/>
            <person name="Thacker T."/>
            <person name="Cuthbert E."/>
        </authorList>
    </citation>
    <scope>NUCLEOTIDE SEQUENCE [LARGE SCALE GENOMIC DNA]</scope>
    <source>
        <strain evidence="2 3">Wuenschmanii</strain>
    </source>
</reference>
<evidence type="ECO:0000259" key="1">
    <source>
        <dbReference type="Pfam" id="PF04326"/>
    </source>
</evidence>
<dbReference type="Proteomes" id="UP001236585">
    <property type="component" value="Chromosome"/>
</dbReference>